<keyword evidence="11 18" id="KW-0267">Excision nuclease</keyword>
<evidence type="ECO:0000256" key="13">
    <source>
        <dbReference type="ARBA" id="ARBA00023204"/>
    </source>
</evidence>
<protein>
    <recommendedName>
        <fullName evidence="16 18">UvrABC system protein A</fullName>
        <shortName evidence="18">UvrA protein</shortName>
    </recommendedName>
    <alternativeName>
        <fullName evidence="17 18">Excinuclease ABC subunit A</fullName>
    </alternativeName>
</protein>
<dbReference type="InterPro" id="IPR041552">
    <property type="entry name" value="UvrA_DNA-bd"/>
</dbReference>
<dbReference type="InterPro" id="IPR017871">
    <property type="entry name" value="ABC_transporter-like_CS"/>
</dbReference>
<dbReference type="FunFam" id="3.30.190.20:FF:000003">
    <property type="entry name" value="UvrABC system protein A"/>
    <property type="match status" value="1"/>
</dbReference>
<dbReference type="PANTHER" id="PTHR43152:SF3">
    <property type="entry name" value="UVRABC SYSTEM PROTEIN A"/>
    <property type="match status" value="1"/>
</dbReference>
<keyword evidence="12 18" id="KW-0238">DNA-binding</keyword>
<evidence type="ECO:0000256" key="10">
    <source>
        <dbReference type="ARBA" id="ARBA00022840"/>
    </source>
</evidence>
<dbReference type="InterPro" id="IPR013815">
    <property type="entry name" value="ATP_grasp_subdomain_1"/>
</dbReference>
<keyword evidence="4 18" id="KW-0677">Repeat</keyword>
<keyword evidence="20" id="KW-0378">Hydrolase</keyword>
<dbReference type="CDD" id="cd03271">
    <property type="entry name" value="ABC_UvrA_II"/>
    <property type="match status" value="1"/>
</dbReference>
<dbReference type="GO" id="GO:0016887">
    <property type="term" value="F:ATP hydrolysis activity"/>
    <property type="evidence" value="ECO:0007669"/>
    <property type="project" value="InterPro"/>
</dbReference>
<dbReference type="PANTHER" id="PTHR43152">
    <property type="entry name" value="UVRABC SYSTEM PROTEIN A"/>
    <property type="match status" value="1"/>
</dbReference>
<dbReference type="GO" id="GO:0006289">
    <property type="term" value="P:nucleotide-excision repair"/>
    <property type="evidence" value="ECO:0007669"/>
    <property type="project" value="UniProtKB-UniRule"/>
</dbReference>
<dbReference type="PROSITE" id="PS50893">
    <property type="entry name" value="ABC_TRANSPORTER_2"/>
    <property type="match status" value="2"/>
</dbReference>
<comment type="similarity">
    <text evidence="15 18">Belongs to the ABC transporter superfamily. UvrA family.</text>
</comment>
<sequence length="942" mass="104546">MQHIDIRGARTHNLKNVNLVLPRDKFIVITGLSGSGKSSLAFDTLYAEGQRRYVESLSAYARQFLSLMEKPDVDHIEGLSPAISIEQKSTSHNPRSTVGTVTEIHDYLRLLFARVGEPRCPDHDVPLAAQTISQMVDRVLEEPEGKRLMLLSPVVKDRKGEHAKLLENLTANGYIRARIDGEICDLSDPPKLELQKKHTIEVVIDRFKVRSDIATRLAESFETALELSGSTAIIADMDDPNAEELVFSSSFACSHCGYSLTELEPRLFSFNNPAGACPACDGLGVQQYFDERKVVQNPDMSLASGAIKGWDRRSFYYFGLLKSVAKHYDFDIEMPFNQLPKKIQNIILNGSKDEIEFVYVNDRGDSVKRVHTFEGVLNNMARRYKETESNAVREELAKYINNRTCTDCEGSRLRREARYVFLEKTNLPMVSEKSIGEALEFFEGLHLSGQKAQIAEKILKEIRERLSFLVNVGLNYLSLSRSAETLSGGEAQRIRLASQIGAGLVGVMYVLDEPSIGLHQRDNERLLNTLIHLRNLGNTVIVVEHDEDAIMVADHIVDIGPGAGVHGGQIIAQGTAQEIMQNEASITGKFLSGKEKIEIPKQRTPRDESKQLVLKGASGNNLKEVDLAIPVGLFTCITGVSGSGKSTLINDTLFPIAQNALNRAENSDVAPYKSIDGLAHFDKVIDINQSPIGRTPRSNPATYTGLFTPIRELFAGTQEARARGYTVGRFSFNVRGGRCEACQGDGVIKVEMHFLPDVYVPCDHCKGKRYNRETLEIRYKGKTIHQVLDMTVEEAREFFDAVPMIARKLQTLMDVGLSYIRLGQSSTTLSGGEAQRVKLAAELSKRDTGKTLYILDEPTTGLHFADIKQLLTVLHRLRDQGNTIVVIEHNLDVIKTADWIVDLGPEGGSGGGQIIAEGTPEEVAKDKKSHTARFLNEILKKK</sequence>
<dbReference type="InterPro" id="IPR027417">
    <property type="entry name" value="P-loop_NTPase"/>
</dbReference>
<keyword evidence="10 18" id="KW-0067">ATP-binding</keyword>
<keyword evidence="14 18" id="KW-0742">SOS response</keyword>
<dbReference type="GO" id="GO:0005524">
    <property type="term" value="F:ATP binding"/>
    <property type="evidence" value="ECO:0007669"/>
    <property type="project" value="UniProtKB-UniRule"/>
</dbReference>
<keyword evidence="13 18" id="KW-0234">DNA repair</keyword>
<feature type="domain" description="ABC transporter" evidence="19">
    <location>
        <begin position="319"/>
        <end position="592"/>
    </location>
</feature>
<dbReference type="Gene3D" id="1.20.1580.10">
    <property type="entry name" value="ABC transporter ATPase like domain"/>
    <property type="match status" value="2"/>
</dbReference>
<dbReference type="FunFam" id="1.10.8.280:FF:000001">
    <property type="entry name" value="UvrABC system protein A"/>
    <property type="match status" value="1"/>
</dbReference>
<dbReference type="InterPro" id="IPR041102">
    <property type="entry name" value="UvrA_inter"/>
</dbReference>
<keyword evidence="5 18" id="KW-0547">Nucleotide-binding</keyword>
<proteinExistence type="inferred from homology"/>
<evidence type="ECO:0000313" key="21">
    <source>
        <dbReference type="Proteomes" id="UP000509790"/>
    </source>
</evidence>
<evidence type="ECO:0000256" key="12">
    <source>
        <dbReference type="ARBA" id="ARBA00023125"/>
    </source>
</evidence>
<evidence type="ECO:0000256" key="18">
    <source>
        <dbReference type="HAMAP-Rule" id="MF_00205"/>
    </source>
</evidence>
<dbReference type="NCBIfam" id="TIGR00630">
    <property type="entry name" value="uvra"/>
    <property type="match status" value="1"/>
</dbReference>
<evidence type="ECO:0000256" key="11">
    <source>
        <dbReference type="ARBA" id="ARBA00022881"/>
    </source>
</evidence>
<dbReference type="NCBIfam" id="NF001503">
    <property type="entry name" value="PRK00349.1"/>
    <property type="match status" value="1"/>
</dbReference>
<comment type="subcellular location">
    <subcellularLocation>
        <location evidence="1 18">Cytoplasm</location>
    </subcellularLocation>
</comment>
<evidence type="ECO:0000256" key="14">
    <source>
        <dbReference type="ARBA" id="ARBA00023236"/>
    </source>
</evidence>
<organism evidence="20 21">
    <name type="scientific">Glaesserella parasuis</name>
    <name type="common">Haemophilus parasuis</name>
    <dbReference type="NCBI Taxonomy" id="738"/>
    <lineage>
        <taxon>Bacteria</taxon>
        <taxon>Pseudomonadati</taxon>
        <taxon>Pseudomonadota</taxon>
        <taxon>Gammaproteobacteria</taxon>
        <taxon>Pasteurellales</taxon>
        <taxon>Pasteurellaceae</taxon>
        <taxon>Glaesserella</taxon>
    </lineage>
</organism>
<comment type="subunit">
    <text evidence="18">Forms a heterotetramer with UvrB during the search for lesions.</text>
</comment>
<dbReference type="GO" id="GO:0008270">
    <property type="term" value="F:zinc ion binding"/>
    <property type="evidence" value="ECO:0007669"/>
    <property type="project" value="UniProtKB-UniRule"/>
</dbReference>
<accession>A0A859IGD6</accession>
<feature type="zinc finger region" description="C4-type" evidence="18">
    <location>
        <begin position="253"/>
        <end position="280"/>
    </location>
</feature>
<keyword evidence="3 18" id="KW-0479">Metal-binding</keyword>
<dbReference type="Proteomes" id="UP000509790">
    <property type="component" value="Chromosome"/>
</dbReference>
<dbReference type="Pfam" id="PF17755">
    <property type="entry name" value="UvrA_DNA-bind"/>
    <property type="match status" value="1"/>
</dbReference>
<dbReference type="RefSeq" id="WP_176443697.1">
    <property type="nucleotide sequence ID" value="NZ_CP041334.1"/>
</dbReference>
<evidence type="ECO:0000256" key="5">
    <source>
        <dbReference type="ARBA" id="ARBA00022741"/>
    </source>
</evidence>
<dbReference type="GO" id="GO:0009380">
    <property type="term" value="C:excinuclease repair complex"/>
    <property type="evidence" value="ECO:0007669"/>
    <property type="project" value="InterPro"/>
</dbReference>
<gene>
    <name evidence="18 20" type="primary">uvrA</name>
    <name evidence="20" type="ORF">FLK62_07325</name>
</gene>
<dbReference type="Pfam" id="PF17760">
    <property type="entry name" value="UvrA_inter"/>
    <property type="match status" value="1"/>
</dbReference>
<evidence type="ECO:0000256" key="16">
    <source>
        <dbReference type="ARBA" id="ARBA00039316"/>
    </source>
</evidence>
<evidence type="ECO:0000256" key="4">
    <source>
        <dbReference type="ARBA" id="ARBA00022737"/>
    </source>
</evidence>
<evidence type="ECO:0000256" key="9">
    <source>
        <dbReference type="ARBA" id="ARBA00022833"/>
    </source>
</evidence>
<comment type="function">
    <text evidence="18">The UvrABC repair system catalyzes the recognition and processing of DNA lesions. UvrA is an ATPase and a DNA-binding protein. A damage recognition complex composed of 2 UvrA and 2 UvrB subunits scans DNA for abnormalities. When the presence of a lesion has been verified by UvrB, the UvrA molecules dissociate.</text>
</comment>
<dbReference type="GO" id="GO:0005737">
    <property type="term" value="C:cytoplasm"/>
    <property type="evidence" value="ECO:0007669"/>
    <property type="project" value="UniProtKB-SubCell"/>
</dbReference>
<dbReference type="Gene3D" id="3.30.1490.20">
    <property type="entry name" value="ATP-grasp fold, A domain"/>
    <property type="match status" value="1"/>
</dbReference>
<keyword evidence="6 18" id="KW-0227">DNA damage</keyword>
<dbReference type="InterPro" id="IPR004602">
    <property type="entry name" value="UvrA"/>
</dbReference>
<dbReference type="HAMAP" id="MF_00205">
    <property type="entry name" value="UvrA"/>
    <property type="match status" value="1"/>
</dbReference>
<dbReference type="FunFam" id="1.20.1580.10:FF:000002">
    <property type="entry name" value="UvrABC system protein A"/>
    <property type="match status" value="1"/>
</dbReference>
<dbReference type="SUPFAM" id="SSF52540">
    <property type="entry name" value="P-loop containing nucleoside triphosphate hydrolases"/>
    <property type="match status" value="2"/>
</dbReference>
<keyword evidence="8 18" id="KW-0863">Zinc-finger</keyword>
<dbReference type="FunFam" id="1.20.1580.10:FF:000003">
    <property type="entry name" value="UvrABC system protein A"/>
    <property type="match status" value="1"/>
</dbReference>
<name>A0A859IGD6_GLAPU</name>
<feature type="binding site" evidence="18">
    <location>
        <begin position="31"/>
        <end position="38"/>
    </location>
    <ligand>
        <name>ATP</name>
        <dbReference type="ChEBI" id="CHEBI:30616"/>
    </ligand>
</feature>
<feature type="binding site" evidence="18">
    <location>
        <begin position="639"/>
        <end position="646"/>
    </location>
    <ligand>
        <name>ATP</name>
        <dbReference type="ChEBI" id="CHEBI:30616"/>
    </ligand>
</feature>
<feature type="zinc finger region" description="C4-type" evidence="18">
    <location>
        <begin position="739"/>
        <end position="765"/>
    </location>
</feature>
<reference evidence="20 21" key="1">
    <citation type="submission" date="2019-06" db="EMBL/GenBank/DDBJ databases">
        <title>Complete genome sequence of Haemophilus parasuis HPS412.</title>
        <authorList>
            <person name="Yang S."/>
            <person name="Huang C."/>
        </authorList>
    </citation>
    <scope>NUCLEOTIDE SEQUENCE [LARGE SCALE GENOMIC DNA]</scope>
    <source>
        <strain evidence="20 21">HPS412</strain>
    </source>
</reference>
<evidence type="ECO:0000256" key="8">
    <source>
        <dbReference type="ARBA" id="ARBA00022771"/>
    </source>
</evidence>
<evidence type="ECO:0000256" key="6">
    <source>
        <dbReference type="ARBA" id="ARBA00022763"/>
    </source>
</evidence>
<dbReference type="Gene3D" id="1.10.8.280">
    <property type="entry name" value="ABC transporter ATPase domain-like"/>
    <property type="match status" value="1"/>
</dbReference>
<evidence type="ECO:0000256" key="7">
    <source>
        <dbReference type="ARBA" id="ARBA00022769"/>
    </source>
</evidence>
<dbReference type="AlphaFoldDB" id="A0A859IGD6"/>
<evidence type="ECO:0000259" key="19">
    <source>
        <dbReference type="PROSITE" id="PS50893"/>
    </source>
</evidence>
<dbReference type="PROSITE" id="PS00211">
    <property type="entry name" value="ABC_TRANSPORTER_1"/>
    <property type="match status" value="2"/>
</dbReference>
<feature type="domain" description="ABC transporter" evidence="19">
    <location>
        <begin position="607"/>
        <end position="936"/>
    </location>
</feature>
<evidence type="ECO:0000256" key="17">
    <source>
        <dbReference type="ARBA" id="ARBA00042156"/>
    </source>
</evidence>
<evidence type="ECO:0000256" key="1">
    <source>
        <dbReference type="ARBA" id="ARBA00004496"/>
    </source>
</evidence>
<dbReference type="InterPro" id="IPR003439">
    <property type="entry name" value="ABC_transporter-like_ATP-bd"/>
</dbReference>
<dbReference type="GO" id="GO:0009381">
    <property type="term" value="F:excinuclease ABC activity"/>
    <property type="evidence" value="ECO:0007669"/>
    <property type="project" value="UniProtKB-UniRule"/>
</dbReference>
<dbReference type="Gene3D" id="3.40.50.300">
    <property type="entry name" value="P-loop containing nucleotide triphosphate hydrolases"/>
    <property type="match status" value="2"/>
</dbReference>
<keyword evidence="7 18" id="KW-0228">DNA excision</keyword>
<evidence type="ECO:0000256" key="2">
    <source>
        <dbReference type="ARBA" id="ARBA00022490"/>
    </source>
</evidence>
<dbReference type="EMBL" id="CP041334">
    <property type="protein sequence ID" value="QKY73061.1"/>
    <property type="molecule type" value="Genomic_DNA"/>
</dbReference>
<dbReference type="GO" id="GO:0009432">
    <property type="term" value="P:SOS response"/>
    <property type="evidence" value="ECO:0007669"/>
    <property type="project" value="UniProtKB-UniRule"/>
</dbReference>
<keyword evidence="9 18" id="KW-0862">Zinc</keyword>
<dbReference type="CDD" id="cd03270">
    <property type="entry name" value="ABC_UvrA_I"/>
    <property type="match status" value="1"/>
</dbReference>
<keyword evidence="2 18" id="KW-0963">Cytoplasm</keyword>
<evidence type="ECO:0000256" key="15">
    <source>
        <dbReference type="ARBA" id="ARBA00038000"/>
    </source>
</evidence>
<dbReference type="GO" id="GO:0003677">
    <property type="term" value="F:DNA binding"/>
    <property type="evidence" value="ECO:0007669"/>
    <property type="project" value="UniProtKB-UniRule"/>
</dbReference>
<evidence type="ECO:0000313" key="20">
    <source>
        <dbReference type="EMBL" id="QKY73061.1"/>
    </source>
</evidence>
<evidence type="ECO:0000256" key="3">
    <source>
        <dbReference type="ARBA" id="ARBA00022723"/>
    </source>
</evidence>